<dbReference type="EMBL" id="JAHCMY010000007">
    <property type="protein sequence ID" value="MBS9524920.1"/>
    <property type="molecule type" value="Genomic_DNA"/>
</dbReference>
<dbReference type="Gene3D" id="2.130.10.10">
    <property type="entry name" value="YVTN repeat-like/Quinoprotein amine dehydrogenase"/>
    <property type="match status" value="1"/>
</dbReference>
<dbReference type="AlphaFoldDB" id="A0AAP2CJ89"/>
<dbReference type="RefSeq" id="WP_213945783.1">
    <property type="nucleotide sequence ID" value="NZ_JAHCMY010000007.1"/>
</dbReference>
<dbReference type="Proteomes" id="UP001319104">
    <property type="component" value="Unassembled WGS sequence"/>
</dbReference>
<dbReference type="PANTHER" id="PTHR47197:SF3">
    <property type="entry name" value="DIHYDRO-HEME D1 DEHYDROGENASE"/>
    <property type="match status" value="1"/>
</dbReference>
<feature type="signal peptide" evidence="1">
    <location>
        <begin position="1"/>
        <end position="26"/>
    </location>
</feature>
<proteinExistence type="predicted"/>
<dbReference type="InterPro" id="IPR051200">
    <property type="entry name" value="Host-pathogen_enzymatic-act"/>
</dbReference>
<comment type="caution">
    <text evidence="2">The sequence shown here is derived from an EMBL/GenBank/DDBJ whole genome shotgun (WGS) entry which is preliminary data.</text>
</comment>
<name>A0AAP2CJ89_9BACT</name>
<evidence type="ECO:0000313" key="3">
    <source>
        <dbReference type="Proteomes" id="UP001319104"/>
    </source>
</evidence>
<dbReference type="SUPFAM" id="SSF63825">
    <property type="entry name" value="YWTD domain"/>
    <property type="match status" value="1"/>
</dbReference>
<keyword evidence="1" id="KW-0732">Signal</keyword>
<protein>
    <recommendedName>
        <fullName evidence="4">YncE family protein</fullName>
    </recommendedName>
</protein>
<organism evidence="2 3">
    <name type="scientific">Litoribacter ruber</name>
    <dbReference type="NCBI Taxonomy" id="702568"/>
    <lineage>
        <taxon>Bacteria</taxon>
        <taxon>Pseudomonadati</taxon>
        <taxon>Bacteroidota</taxon>
        <taxon>Cytophagia</taxon>
        <taxon>Cytophagales</taxon>
        <taxon>Cyclobacteriaceae</taxon>
        <taxon>Litoribacter</taxon>
    </lineage>
</organism>
<gene>
    <name evidence="2" type="ORF">KI659_12950</name>
</gene>
<dbReference type="InterPro" id="IPR015943">
    <property type="entry name" value="WD40/YVTN_repeat-like_dom_sf"/>
</dbReference>
<keyword evidence="3" id="KW-1185">Reference proteome</keyword>
<evidence type="ECO:0008006" key="4">
    <source>
        <dbReference type="Google" id="ProtNLM"/>
    </source>
</evidence>
<dbReference type="PROSITE" id="PS51257">
    <property type="entry name" value="PROKAR_LIPOPROTEIN"/>
    <property type="match status" value="1"/>
</dbReference>
<reference evidence="2 3" key="1">
    <citation type="submission" date="2021-05" db="EMBL/GenBank/DDBJ databases">
        <authorList>
            <person name="Zhang Z.D."/>
            <person name="Osman G."/>
        </authorList>
    </citation>
    <scope>NUCLEOTIDE SEQUENCE [LARGE SCALE GENOMIC DNA]</scope>
    <source>
        <strain evidence="2 3">KCTC 32217</strain>
    </source>
</reference>
<accession>A0AAP2CJ89</accession>
<sequence length="358" mass="39301">MKTNFKISFVFLCSALIALGSCNNDAEIIENGNVPFGEGIFVVNEGNTQTNTGEITFFNPSTGDKSQNIFSKVNDMDLGIYVQSIHGHLNKGYISVDNMNRLYVVNLDNFELEGIVEEIGKPQGFLGLNEQKGYVSLWGESGTGTEVAVINLQDYTVSKRITVGTGPKEMLLNGNDLIVLNSGGFSSANSISIINTQNDEVTQTITVGDNPNSLVSDRSGNIWVLCGGRYKSDWSGLETPGQLLKINGSNYSIEEVLDFESEFSQPSRLRINSAGDELYFTYDGHVRKLQMEGELSQGEVLLNRSFYGFAYNPNDGMLYGTDPRDFASSGWVIRFSPEGVLQDSIQAGIIPSQLLFNY</sequence>
<evidence type="ECO:0000313" key="2">
    <source>
        <dbReference type="EMBL" id="MBS9524920.1"/>
    </source>
</evidence>
<dbReference type="PANTHER" id="PTHR47197">
    <property type="entry name" value="PROTEIN NIRF"/>
    <property type="match status" value="1"/>
</dbReference>
<dbReference type="InterPro" id="IPR031815">
    <property type="entry name" value="DUF5074"/>
</dbReference>
<dbReference type="Pfam" id="PF16819">
    <property type="entry name" value="DUF5074"/>
    <property type="match status" value="1"/>
</dbReference>
<feature type="chain" id="PRO_5042867037" description="YncE family protein" evidence="1">
    <location>
        <begin position="27"/>
        <end position="358"/>
    </location>
</feature>
<evidence type="ECO:0000256" key="1">
    <source>
        <dbReference type="SAM" id="SignalP"/>
    </source>
</evidence>